<evidence type="ECO:0000313" key="2">
    <source>
        <dbReference type="Proteomes" id="UP000813462"/>
    </source>
</evidence>
<evidence type="ECO:0000313" key="1">
    <source>
        <dbReference type="EMBL" id="KAH7519499.1"/>
    </source>
</evidence>
<comment type="caution">
    <text evidence="1">The sequence shown here is derived from an EMBL/GenBank/DDBJ whole genome shotgun (WGS) entry which is preliminary data.</text>
</comment>
<sequence>MLVKLKHQHLQEGGAPGGYWRVDAFLVLDFRLRIVNCVRTLHLKSYNLAFCYCPSIPELFPSKDEPLLVRWYPFRVLYLSFDIVNGARTLSTSRVMVFPVIVFTNTIHSNVKCS</sequence>
<reference evidence="1" key="1">
    <citation type="journal article" date="2021" name="Front. Plant Sci.">
        <title>Chromosome-Scale Genome Assembly for Chinese Sour Jujube and Insights Into Its Genome Evolution and Domestication Signature.</title>
        <authorList>
            <person name="Shen L.-Y."/>
            <person name="Luo H."/>
            <person name="Wang X.-L."/>
            <person name="Wang X.-M."/>
            <person name="Qiu X.-J."/>
            <person name="Liu H."/>
            <person name="Zhou S.-S."/>
            <person name="Jia K.-H."/>
            <person name="Nie S."/>
            <person name="Bao Y.-T."/>
            <person name="Zhang R.-G."/>
            <person name="Yun Q.-Z."/>
            <person name="Chai Y.-H."/>
            <person name="Lu J.-Y."/>
            <person name="Li Y."/>
            <person name="Zhao S.-W."/>
            <person name="Mao J.-F."/>
            <person name="Jia S.-G."/>
            <person name="Mao Y.-M."/>
        </authorList>
    </citation>
    <scope>NUCLEOTIDE SEQUENCE</scope>
    <source>
        <strain evidence="1">AT0</strain>
        <tissue evidence="1">Leaf</tissue>
    </source>
</reference>
<dbReference type="Proteomes" id="UP000813462">
    <property type="component" value="Unassembled WGS sequence"/>
</dbReference>
<gene>
    <name evidence="1" type="ORF">FEM48_Zijuj08G0043000</name>
</gene>
<protein>
    <submittedName>
        <fullName evidence="1">Uncharacterized protein</fullName>
    </submittedName>
</protein>
<dbReference type="AlphaFoldDB" id="A0A978UWY3"/>
<dbReference type="EMBL" id="JAEACU010000008">
    <property type="protein sequence ID" value="KAH7519499.1"/>
    <property type="molecule type" value="Genomic_DNA"/>
</dbReference>
<accession>A0A978UWY3</accession>
<organism evidence="1 2">
    <name type="scientific">Ziziphus jujuba var. spinosa</name>
    <dbReference type="NCBI Taxonomy" id="714518"/>
    <lineage>
        <taxon>Eukaryota</taxon>
        <taxon>Viridiplantae</taxon>
        <taxon>Streptophyta</taxon>
        <taxon>Embryophyta</taxon>
        <taxon>Tracheophyta</taxon>
        <taxon>Spermatophyta</taxon>
        <taxon>Magnoliopsida</taxon>
        <taxon>eudicotyledons</taxon>
        <taxon>Gunneridae</taxon>
        <taxon>Pentapetalae</taxon>
        <taxon>rosids</taxon>
        <taxon>fabids</taxon>
        <taxon>Rosales</taxon>
        <taxon>Rhamnaceae</taxon>
        <taxon>Paliureae</taxon>
        <taxon>Ziziphus</taxon>
    </lineage>
</organism>
<proteinExistence type="predicted"/>
<name>A0A978UWY3_ZIZJJ</name>